<dbReference type="SMART" id="SM00267">
    <property type="entry name" value="GGDEF"/>
    <property type="match status" value="1"/>
</dbReference>
<feature type="transmembrane region" description="Helical" evidence="2">
    <location>
        <begin position="6"/>
        <end position="29"/>
    </location>
</feature>
<keyword evidence="1" id="KW-0175">Coiled coil</keyword>
<dbReference type="PANTHER" id="PTHR46663:SF4">
    <property type="entry name" value="DIGUANYLATE CYCLASE DGCT-RELATED"/>
    <property type="match status" value="1"/>
</dbReference>
<evidence type="ECO:0000259" key="3">
    <source>
        <dbReference type="PROSITE" id="PS50887"/>
    </source>
</evidence>
<dbReference type="InterPro" id="IPR000160">
    <property type="entry name" value="GGDEF_dom"/>
</dbReference>
<evidence type="ECO:0000256" key="1">
    <source>
        <dbReference type="SAM" id="Coils"/>
    </source>
</evidence>
<dbReference type="InterPro" id="IPR029787">
    <property type="entry name" value="Nucleotide_cyclase"/>
</dbReference>
<feature type="transmembrane region" description="Helical" evidence="2">
    <location>
        <begin position="50"/>
        <end position="73"/>
    </location>
</feature>
<dbReference type="AlphaFoldDB" id="A0A5R9F101"/>
<dbReference type="PANTHER" id="PTHR46663">
    <property type="entry name" value="DIGUANYLATE CYCLASE DGCT-RELATED"/>
    <property type="match status" value="1"/>
</dbReference>
<dbReference type="SUPFAM" id="SSF55073">
    <property type="entry name" value="Nucleotide cyclase"/>
    <property type="match status" value="1"/>
</dbReference>
<dbReference type="RefSeq" id="WP_138127403.1">
    <property type="nucleotide sequence ID" value="NZ_SWLG01000009.1"/>
</dbReference>
<keyword evidence="5" id="KW-1185">Reference proteome</keyword>
<dbReference type="Pfam" id="PF00990">
    <property type="entry name" value="GGDEF"/>
    <property type="match status" value="1"/>
</dbReference>
<dbReference type="OrthoDB" id="9759607at2"/>
<feature type="transmembrane region" description="Helical" evidence="2">
    <location>
        <begin position="85"/>
        <end position="107"/>
    </location>
</feature>
<gene>
    <name evidence="4" type="ORF">FCL54_14215</name>
</gene>
<dbReference type="FunFam" id="3.30.70.270:FF:000001">
    <property type="entry name" value="Diguanylate cyclase domain protein"/>
    <property type="match status" value="1"/>
</dbReference>
<keyword evidence="2" id="KW-0812">Transmembrane</keyword>
<dbReference type="InterPro" id="IPR052163">
    <property type="entry name" value="DGC-Regulatory_Protein"/>
</dbReference>
<dbReference type="NCBIfam" id="TIGR00254">
    <property type="entry name" value="GGDEF"/>
    <property type="match status" value="1"/>
</dbReference>
<dbReference type="PROSITE" id="PS50887">
    <property type="entry name" value="GGDEF"/>
    <property type="match status" value="1"/>
</dbReference>
<dbReference type="EMBL" id="SWLG01000009">
    <property type="protein sequence ID" value="TLS36671.1"/>
    <property type="molecule type" value="Genomic_DNA"/>
</dbReference>
<dbReference type="Gene3D" id="3.30.70.270">
    <property type="match status" value="1"/>
</dbReference>
<evidence type="ECO:0000313" key="5">
    <source>
        <dbReference type="Proteomes" id="UP000308230"/>
    </source>
</evidence>
<evidence type="ECO:0000256" key="2">
    <source>
        <dbReference type="SAM" id="Phobius"/>
    </source>
</evidence>
<reference evidence="4 5" key="1">
    <citation type="submission" date="2019-04" db="EMBL/GenBank/DDBJ databases">
        <title>Bacillus caeni sp. nov., a bacterium isolated from mangrove sediment.</title>
        <authorList>
            <person name="Huang H."/>
            <person name="Mo K."/>
            <person name="Hu Y."/>
        </authorList>
    </citation>
    <scope>NUCLEOTIDE SEQUENCE [LARGE SCALE GENOMIC DNA]</scope>
    <source>
        <strain evidence="4 5">HB172195</strain>
    </source>
</reference>
<feature type="coiled-coil region" evidence="1">
    <location>
        <begin position="104"/>
        <end position="131"/>
    </location>
</feature>
<dbReference type="Proteomes" id="UP000308230">
    <property type="component" value="Unassembled WGS sequence"/>
</dbReference>
<keyword evidence="2" id="KW-1133">Transmembrane helix</keyword>
<dbReference type="InterPro" id="IPR043128">
    <property type="entry name" value="Rev_trsase/Diguanyl_cyclase"/>
</dbReference>
<dbReference type="CDD" id="cd01949">
    <property type="entry name" value="GGDEF"/>
    <property type="match status" value="1"/>
</dbReference>
<proteinExistence type="predicted"/>
<protein>
    <submittedName>
        <fullName evidence="4">GGDEF domain-containing protein</fullName>
    </submittedName>
</protein>
<evidence type="ECO:0000313" key="4">
    <source>
        <dbReference type="EMBL" id="TLS36671.1"/>
    </source>
</evidence>
<keyword evidence="2" id="KW-0472">Membrane</keyword>
<accession>A0A5R9F101</accession>
<organism evidence="4 5">
    <name type="scientific">Exobacillus caeni</name>
    <dbReference type="NCBI Taxonomy" id="2574798"/>
    <lineage>
        <taxon>Bacteria</taxon>
        <taxon>Bacillati</taxon>
        <taxon>Bacillota</taxon>
        <taxon>Bacilli</taxon>
        <taxon>Bacillales</taxon>
        <taxon>Guptibacillaceae</taxon>
        <taxon>Exobacillus</taxon>
    </lineage>
</organism>
<comment type="caution">
    <text evidence="4">The sequence shown here is derived from an EMBL/GenBank/DDBJ whole genome shotgun (WGS) entry which is preliminary data.</text>
</comment>
<name>A0A5R9F101_9BACL</name>
<feature type="domain" description="GGDEF" evidence="3">
    <location>
        <begin position="155"/>
        <end position="287"/>
    </location>
</feature>
<sequence>MTVLHSIPSLVWFISFAVLGIPLIVDDVFKLDEALVEMTWFLTLIPTLLLSYYGGLHLSIVTLIFVAVFHSLFEVVEIFIEQNPLYISIFLTSIFLQVLIGLTVGVLSSKVKEKESHLERLNKELEKLSSIDELTGVYNRRGFLMLSRQAIISSPVSSCLYLDLDGFKQVNDKYGHETGDELLKNVARLIKSCVQEEDVVGRLGGDEYVVFLKDGDENRAVQVASQIKNAFSEAIIINNETCTVTPSIGIAGSPADGKSIEELLLNSDSAMYRAKKQGKNGYSIYTEPGLYTV</sequence>